<dbReference type="InterPro" id="IPR054363">
    <property type="entry name" value="GH95_cat"/>
</dbReference>
<evidence type="ECO:0000313" key="5">
    <source>
        <dbReference type="Proteomes" id="UP000007305"/>
    </source>
</evidence>
<reference evidence="4" key="3">
    <citation type="submission" date="2021-05" db="UniProtKB">
        <authorList>
            <consortium name="EnsemblPlants"/>
        </authorList>
    </citation>
    <scope>IDENTIFICATION</scope>
    <source>
        <strain evidence="4">cv. B73</strain>
    </source>
</reference>
<gene>
    <name evidence="4" type="primary">LOC103638898</name>
</gene>
<dbReference type="PANTHER" id="PTHR31084:SF0">
    <property type="entry name" value="ALPHA-L-FUCOSIDASE 2"/>
    <property type="match status" value="1"/>
</dbReference>
<dbReference type="GO" id="GO:0005975">
    <property type="term" value="P:carbohydrate metabolic process"/>
    <property type="evidence" value="ECO:0007669"/>
    <property type="project" value="InterPro"/>
</dbReference>
<dbReference type="InterPro" id="IPR012341">
    <property type="entry name" value="6hp_glycosidase-like_sf"/>
</dbReference>
<feature type="domain" description="Alpha fucosidase A-like C-terminal" evidence="2">
    <location>
        <begin position="768"/>
        <end position="826"/>
    </location>
</feature>
<evidence type="ECO:0007829" key="6">
    <source>
        <dbReference type="PeptideAtlas" id="A0A804LQ07"/>
    </source>
</evidence>
<dbReference type="Pfam" id="PF14498">
    <property type="entry name" value="Glyco_hyd_65N_2"/>
    <property type="match status" value="1"/>
</dbReference>
<feature type="domain" description="Glycosyl hydrolase family 95 N-terminal" evidence="1">
    <location>
        <begin position="46"/>
        <end position="288"/>
    </location>
</feature>
<dbReference type="RefSeq" id="XP_008659908.1">
    <property type="nucleotide sequence ID" value="XM_008661686.4"/>
</dbReference>
<reference evidence="5" key="1">
    <citation type="submission" date="2015-12" db="EMBL/GenBank/DDBJ databases">
        <title>Update maize B73 reference genome by single molecule sequencing technologies.</title>
        <authorList>
            <consortium name="Maize Genome Sequencing Project"/>
            <person name="Ware D."/>
        </authorList>
    </citation>
    <scope>NUCLEOTIDE SEQUENCE [LARGE SCALE GENOMIC DNA]</scope>
    <source>
        <strain evidence="5">cv. B73</strain>
    </source>
</reference>
<accession>A0A804LQ07</accession>
<organism evidence="4 5">
    <name type="scientific">Zea mays</name>
    <name type="common">Maize</name>
    <dbReference type="NCBI Taxonomy" id="4577"/>
    <lineage>
        <taxon>Eukaryota</taxon>
        <taxon>Viridiplantae</taxon>
        <taxon>Streptophyta</taxon>
        <taxon>Embryophyta</taxon>
        <taxon>Tracheophyta</taxon>
        <taxon>Spermatophyta</taxon>
        <taxon>Magnoliopsida</taxon>
        <taxon>Liliopsida</taxon>
        <taxon>Poales</taxon>
        <taxon>Poaceae</taxon>
        <taxon>PACMAD clade</taxon>
        <taxon>Panicoideae</taxon>
        <taxon>Andropogonodae</taxon>
        <taxon>Andropogoneae</taxon>
        <taxon>Tripsacinae</taxon>
        <taxon>Zea</taxon>
    </lineage>
</organism>
<dbReference type="EnsemblPlants" id="Zm00001eb027590_T004">
    <property type="protein sequence ID" value="Zm00001eb027590_P004"/>
    <property type="gene ID" value="Zm00001eb027590"/>
</dbReference>
<reference evidence="4" key="2">
    <citation type="submission" date="2019-07" db="EMBL/GenBank/DDBJ databases">
        <authorList>
            <person name="Seetharam A."/>
            <person name="Woodhouse M."/>
            <person name="Cannon E."/>
        </authorList>
    </citation>
    <scope>NUCLEOTIDE SEQUENCE [LARGE SCALE GENOMIC DNA]</scope>
    <source>
        <strain evidence="4">cv. B73</strain>
    </source>
</reference>
<evidence type="ECO:0000259" key="3">
    <source>
        <dbReference type="Pfam" id="PF22124"/>
    </source>
</evidence>
<dbReference type="Pfam" id="PF21307">
    <property type="entry name" value="Glyco_hydro_95_C"/>
    <property type="match status" value="1"/>
</dbReference>
<dbReference type="GO" id="GO:0004560">
    <property type="term" value="F:alpha-L-fucosidase activity"/>
    <property type="evidence" value="ECO:0000318"/>
    <property type="project" value="GO_Central"/>
</dbReference>
<dbReference type="Gene3D" id="2.60.40.1180">
    <property type="entry name" value="Golgi alpha-mannosidase II"/>
    <property type="match status" value="1"/>
</dbReference>
<dbReference type="InParanoid" id="A0A804LQ07"/>
<dbReference type="PIRSF" id="PIRSF007663">
    <property type="entry name" value="UCP007663"/>
    <property type="match status" value="1"/>
</dbReference>
<dbReference type="InterPro" id="IPR008928">
    <property type="entry name" value="6-hairpin_glycosidase_sf"/>
</dbReference>
<dbReference type="SUPFAM" id="SSF48208">
    <property type="entry name" value="Six-hairpin glycosidases"/>
    <property type="match status" value="1"/>
</dbReference>
<dbReference type="InterPro" id="IPR027414">
    <property type="entry name" value="GH95_N_dom"/>
</dbReference>
<protein>
    <recommendedName>
        <fullName evidence="7">Alpha-L-fucosidase 2</fullName>
    </recommendedName>
</protein>
<evidence type="ECO:0008006" key="7">
    <source>
        <dbReference type="Google" id="ProtNLM"/>
    </source>
</evidence>
<dbReference type="OrthoDB" id="2848340at2759"/>
<keyword evidence="6" id="KW-1267">Proteomics identification</keyword>
<keyword evidence="5" id="KW-1185">Reference proteome</keyword>
<sequence length="858" mass="95113">MDSDNDCGSDAGAEWVWVRRPSEVEAAAAAAGWLADEEARPLKVVFGSPAKYFTDAAPIGNGRLGAMVWGCVESERLQLNHDTLWTGGPGNYTNPNAPAVLSKVRSLVENGKYPEATSAAYDLSGDQTQVFQPLGDIDLVFGEDIKYTNYRRELDLHTATVTVTYTVGDIVYTREHFSSNPHQVIVTKISANKPGNVSFTVSLTSPLDHKIRVTHANEIIMEGSCPGQRPEEIKTAADQPIGIKFSAILYLQINGANSTVEVLNDNMLKLDCADSVVLLLAATTSFQSAFIKPSESKLDPTVSAFTTLSIARRTSYSQLKAYHIDDYQTLFQRVSLQLSQGSNYDLRRSRLVQSAETSSQGANVSDYGFQISGCTRLTSLNSFVKPTVERIVTFKDNEDPSLVELLFQFGRYLLISCSRPGTQISNLQGIWSNDTSPPWDAAPHPNINLQMNYWPALPCNLSECQEPLFDFIGSLSINGAKTAKVNYEASGWVSHQVTDLWAKTSPDAGDPVWALWPMGGPWLATHLWEHYCFTLDKHFLEKTAYPLLEGSARFLLDWLIEGHRGYLETNPSTSPEHYFIAPDGKEACVSYSTTMDISIIREVFSALILSADILGKSDTNVVQRIKKALPNLPPMKVARDGTIMEWAQDFQDPEIHHRHVSHLFGLYPGHTMSLEETPDLCRAVANSLYKRGDEGPGWSTSWKMVLWARLHNSDHAYKMILQLITLVDPEHEVSREGGLYSNLFTAHPPFQIDANFGFPAALSEMLVQSTGTDLYLLPALPRNKWPQGYVKGLKARGGVTVNISWKEGSLHEALLWSSGGQNTLSRLHYGDQIATVSLSSGQVYRFSMDLKCLKTWPL</sequence>
<dbReference type="InterPro" id="IPR049053">
    <property type="entry name" value="AFCA-like_C"/>
</dbReference>
<evidence type="ECO:0000313" key="4">
    <source>
        <dbReference type="EnsemblPlants" id="Zm00001eb027590_P004"/>
    </source>
</evidence>
<evidence type="ECO:0000259" key="1">
    <source>
        <dbReference type="Pfam" id="PF14498"/>
    </source>
</evidence>
<dbReference type="AlphaFoldDB" id="A0A804LQ07"/>
<dbReference type="KEGG" id="zma:103638898"/>
<proteinExistence type="evidence at protein level"/>
<dbReference type="Proteomes" id="UP000007305">
    <property type="component" value="Chromosome 1"/>
</dbReference>
<dbReference type="InterPro" id="IPR016518">
    <property type="entry name" value="Alpha-L-fucosidase"/>
</dbReference>
<dbReference type="Gene3D" id="2.70.98.50">
    <property type="entry name" value="putative glycoside hydrolase family protein from bacillus halodurans"/>
    <property type="match status" value="1"/>
</dbReference>
<name>A0A804LQ07_MAIZE</name>
<dbReference type="Pfam" id="PF22124">
    <property type="entry name" value="Glyco_hydro_95_cat"/>
    <property type="match status" value="1"/>
</dbReference>
<dbReference type="Gene3D" id="1.50.10.10">
    <property type="match status" value="1"/>
</dbReference>
<dbReference type="Gramene" id="Zm00001eb027590_T004">
    <property type="protein sequence ID" value="Zm00001eb027590_P004"/>
    <property type="gene ID" value="Zm00001eb027590"/>
</dbReference>
<dbReference type="GeneID" id="103638898"/>
<dbReference type="PANTHER" id="PTHR31084">
    <property type="entry name" value="ALPHA-L-FUCOSIDASE 2"/>
    <property type="match status" value="1"/>
</dbReference>
<dbReference type="InterPro" id="IPR013780">
    <property type="entry name" value="Glyco_hydro_b"/>
</dbReference>
<dbReference type="FunCoup" id="A0A804LQ07">
    <property type="interactions" value="80"/>
</dbReference>
<feature type="domain" description="Glycosyl hydrolase family 95 catalytic" evidence="3">
    <location>
        <begin position="385"/>
        <end position="766"/>
    </location>
</feature>
<evidence type="ECO:0000259" key="2">
    <source>
        <dbReference type="Pfam" id="PF21307"/>
    </source>
</evidence>